<evidence type="ECO:0000256" key="11">
    <source>
        <dbReference type="PIRSR" id="PIRSR628651-51"/>
    </source>
</evidence>
<dbReference type="PROSITE" id="PS50016">
    <property type="entry name" value="ZF_PHD_2"/>
    <property type="match status" value="1"/>
</dbReference>
<dbReference type="GO" id="GO:0006325">
    <property type="term" value="P:chromatin organization"/>
    <property type="evidence" value="ECO:0007669"/>
    <property type="project" value="UniProtKB-KW"/>
</dbReference>
<feature type="domain" description="PHD-type" evidence="14">
    <location>
        <begin position="281"/>
        <end position="330"/>
    </location>
</feature>
<keyword evidence="15" id="KW-1185">Reference proteome</keyword>
<dbReference type="PANTHER" id="PTHR10333">
    <property type="entry name" value="INHIBITOR OF GROWTH PROTEIN"/>
    <property type="match status" value="1"/>
</dbReference>
<dbReference type="PANTHER" id="PTHR10333:SF42">
    <property type="entry name" value="INHIBITOR OF GROWTH PROTEIN 5"/>
    <property type="match status" value="1"/>
</dbReference>
<dbReference type="InterPro" id="IPR036348">
    <property type="entry name" value="WIBG_N_sf"/>
</dbReference>
<dbReference type="InterPro" id="IPR015362">
    <property type="entry name" value="WIBG_mago-bd"/>
</dbReference>
<dbReference type="InterPro" id="IPR011011">
    <property type="entry name" value="Znf_FYVE_PHD"/>
</dbReference>
<comment type="subcellular location">
    <subcellularLocation>
        <location evidence="1">Nucleus</location>
    </subcellularLocation>
</comment>
<feature type="region of interest" description="Disordered" evidence="13">
    <location>
        <begin position="183"/>
        <end position="203"/>
    </location>
</feature>
<dbReference type="InterPro" id="IPR013083">
    <property type="entry name" value="Znf_RING/FYVE/PHD"/>
</dbReference>
<evidence type="ECO:0000256" key="9">
    <source>
        <dbReference type="ARBA" id="ARBA00023242"/>
    </source>
</evidence>
<evidence type="ECO:0000256" key="10">
    <source>
        <dbReference type="PIRSR" id="PIRSR628651-50"/>
    </source>
</evidence>
<dbReference type="GO" id="GO:0005634">
    <property type="term" value="C:nucleus"/>
    <property type="evidence" value="ECO:0007669"/>
    <property type="project" value="UniProtKB-SubCell"/>
</dbReference>
<protein>
    <recommendedName>
        <fullName evidence="4">Partner of Y14 and mago</fullName>
    </recommendedName>
</protein>
<evidence type="ECO:0000256" key="7">
    <source>
        <dbReference type="ARBA" id="ARBA00022833"/>
    </source>
</evidence>
<evidence type="ECO:0000256" key="5">
    <source>
        <dbReference type="ARBA" id="ARBA00022723"/>
    </source>
</evidence>
<dbReference type="SUPFAM" id="SSF57903">
    <property type="entry name" value="FYVE/PHD zinc finger"/>
    <property type="match status" value="1"/>
</dbReference>
<feature type="region of interest" description="Disordered" evidence="13">
    <location>
        <begin position="447"/>
        <end position="508"/>
    </location>
</feature>
<dbReference type="Gene3D" id="3.30.40.10">
    <property type="entry name" value="Zinc/RING finger domain, C3HC4 (zinc finger)"/>
    <property type="match status" value="1"/>
</dbReference>
<evidence type="ECO:0000256" key="8">
    <source>
        <dbReference type="ARBA" id="ARBA00022853"/>
    </source>
</evidence>
<keyword evidence="9" id="KW-0539">Nucleus</keyword>
<feature type="binding site" evidence="11">
    <location>
        <position position="297"/>
    </location>
    <ligand>
        <name>Zn(2+)</name>
        <dbReference type="ChEBI" id="CHEBI:29105"/>
        <label>2</label>
    </ligand>
</feature>
<dbReference type="SMART" id="SM01273">
    <property type="entry name" value="Mago-bind"/>
    <property type="match status" value="1"/>
</dbReference>
<feature type="binding site" evidence="11">
    <location>
        <position position="284"/>
    </location>
    <ligand>
        <name>Zn(2+)</name>
        <dbReference type="ChEBI" id="CHEBI:29105"/>
        <label>1</label>
    </ligand>
</feature>
<evidence type="ECO:0000256" key="6">
    <source>
        <dbReference type="ARBA" id="ARBA00022771"/>
    </source>
</evidence>
<dbReference type="Pfam" id="PF09282">
    <property type="entry name" value="Mago-bind"/>
    <property type="match status" value="1"/>
</dbReference>
<keyword evidence="6 12" id="KW-0863">Zinc-finger</keyword>
<evidence type="ECO:0000313" key="15">
    <source>
        <dbReference type="Proteomes" id="UP000036681"/>
    </source>
</evidence>
<accession>A0A9J2PH10</accession>
<evidence type="ECO:0000256" key="2">
    <source>
        <dbReference type="ARBA" id="ARBA00009394"/>
    </source>
</evidence>
<dbReference type="WBParaSite" id="ALUE_0000929501-mRNA-1">
    <property type="protein sequence ID" value="ALUE_0000929501-mRNA-1"/>
    <property type="gene ID" value="ALUE_0000929501"/>
</dbReference>
<dbReference type="Proteomes" id="UP000036681">
    <property type="component" value="Unplaced"/>
</dbReference>
<feature type="binding site" evidence="11">
    <location>
        <position position="324"/>
    </location>
    <ligand>
        <name>Zn(2+)</name>
        <dbReference type="ChEBI" id="CHEBI:29105"/>
        <label>2</label>
    </ligand>
</feature>
<evidence type="ECO:0000256" key="1">
    <source>
        <dbReference type="ARBA" id="ARBA00004123"/>
    </source>
</evidence>
<dbReference type="PROSITE" id="PS01359">
    <property type="entry name" value="ZF_PHD_1"/>
    <property type="match status" value="1"/>
</dbReference>
<dbReference type="InterPro" id="IPR028651">
    <property type="entry name" value="ING_fam"/>
</dbReference>
<feature type="binding site" evidence="11">
    <location>
        <position position="311"/>
    </location>
    <ligand>
        <name>Zn(2+)</name>
        <dbReference type="ChEBI" id="CHEBI:29105"/>
        <label>1</label>
    </ligand>
</feature>
<feature type="binding site" evidence="11">
    <location>
        <position position="308"/>
    </location>
    <ligand>
        <name>Zn(2+)</name>
        <dbReference type="ChEBI" id="CHEBI:29105"/>
        <label>1</label>
    </ligand>
</feature>
<dbReference type="InterPro" id="IPR019787">
    <property type="entry name" value="Znf_PHD-finger"/>
</dbReference>
<dbReference type="InterPro" id="IPR028643">
    <property type="entry name" value="ING1_PHD_Znf"/>
</dbReference>
<feature type="compositionally biased region" description="Basic and acidic residues" evidence="13">
    <location>
        <begin position="193"/>
        <end position="203"/>
    </location>
</feature>
<dbReference type="SUPFAM" id="SSF101931">
    <property type="entry name" value="Pym (Within the bgcn gene intron protein, WIBG), N-terminal domain"/>
    <property type="match status" value="1"/>
</dbReference>
<sequence>LIQCGVIRYSDWCRVWPYLSSCPSETDEWETLNGGFRESLMCVIGAMEHEPSPEGTSMSNISLKAIENCLQQYVPIDEHLKRPMDTLLDLDVAYRMCMEQLIASERMLRHKGFRLGGGDPNLSIDDMNRLLDRAERELVLAQEIAYWKRNALLSTDKHLYTLTGRKNKPKPEKPVVAKVKARTKKTTTSTVKENIRRSERERRSPCIVKTKEKETPTAVVVTPETNVQLACRTKRKSKESDCGTDTSSRKRTSGRLAKPARKKQPATAIASTSPAVAADEPTYCLCEQISFGEMIGCDNEKCLVEWFHFECVQLKVKPKGKWYCPMCRGDRFNVLKSSLARQKIVRVKRNVFKVQVDKRTDWDMQLFVLLTPGFEYIMPCGTSQCSRREAPSSGDVSFGGVKHFPSTCDGKAGMKNALMNAFFEGETFIAASQRADGTWRKARRVKEGYVPQEEQPRYESPAAQVSRDSRYPIGMTPKETTPYKARTGPTKPTVAFEKPNAPITPRDHMEKKIGNLNRKLRDIDILQARMRASSIISKRRKHHWTCFKSLGVVFTSVLHSLLSLQNTSVVQKFPLESLLCFTNSAKSLQHPCQQNKQNKKIASGELANPEKTQLEKIARKEAIELEIEKLTAEMERL</sequence>
<proteinExistence type="inferred from homology"/>
<evidence type="ECO:0000256" key="13">
    <source>
        <dbReference type="SAM" id="MobiDB-lite"/>
    </source>
</evidence>
<feature type="compositionally biased region" description="Basic residues" evidence="13">
    <location>
        <begin position="249"/>
        <end position="264"/>
    </location>
</feature>
<dbReference type="FunFam" id="3.30.40.10:FF:000021">
    <property type="entry name" value="Inhibitor of growth 2b"/>
    <property type="match status" value="1"/>
</dbReference>
<keyword evidence="8" id="KW-0156">Chromatin regulator</keyword>
<feature type="site" description="Histone H3K4me3 binding" evidence="10">
    <location>
        <position position="306"/>
    </location>
</feature>
<evidence type="ECO:0000259" key="14">
    <source>
        <dbReference type="PROSITE" id="PS50016"/>
    </source>
</evidence>
<keyword evidence="7 11" id="KW-0862">Zinc</keyword>
<feature type="binding site" evidence="11">
    <location>
        <position position="286"/>
    </location>
    <ligand>
        <name>Zn(2+)</name>
        <dbReference type="ChEBI" id="CHEBI:29105"/>
        <label>1</label>
    </ligand>
</feature>
<dbReference type="InterPro" id="IPR019786">
    <property type="entry name" value="Zinc_finger_PHD-type_CS"/>
</dbReference>
<feature type="binding site" evidence="11">
    <location>
        <position position="327"/>
    </location>
    <ligand>
        <name>Zn(2+)</name>
        <dbReference type="ChEBI" id="CHEBI:29105"/>
        <label>2</label>
    </ligand>
</feature>
<dbReference type="GO" id="GO:0008270">
    <property type="term" value="F:zinc ion binding"/>
    <property type="evidence" value="ECO:0007669"/>
    <property type="project" value="UniProtKB-KW"/>
</dbReference>
<feature type="site" description="Histone H3K4me3 binding" evidence="10">
    <location>
        <position position="298"/>
    </location>
</feature>
<evidence type="ECO:0000256" key="12">
    <source>
        <dbReference type="PROSITE-ProRule" id="PRU00146"/>
    </source>
</evidence>
<dbReference type="InterPro" id="IPR001965">
    <property type="entry name" value="Znf_PHD"/>
</dbReference>
<dbReference type="SMART" id="SM00249">
    <property type="entry name" value="PHD"/>
    <property type="match status" value="1"/>
</dbReference>
<comment type="similarity">
    <text evidence="3">Belongs to the ING family.</text>
</comment>
<dbReference type="AlphaFoldDB" id="A0A9J2PH10"/>
<dbReference type="CDD" id="cd15584">
    <property type="entry name" value="PHD_ING1_2"/>
    <property type="match status" value="1"/>
</dbReference>
<evidence type="ECO:0000256" key="4">
    <source>
        <dbReference type="ARBA" id="ARBA00018898"/>
    </source>
</evidence>
<reference evidence="16" key="1">
    <citation type="submission" date="2023-03" db="UniProtKB">
        <authorList>
            <consortium name="WormBaseParasite"/>
        </authorList>
    </citation>
    <scope>IDENTIFICATION</scope>
</reference>
<feature type="site" description="Histone H3K4me3 binding" evidence="10">
    <location>
        <position position="294"/>
    </location>
</feature>
<keyword evidence="5 11" id="KW-0479">Metal-binding</keyword>
<name>A0A9J2PH10_ASCLU</name>
<evidence type="ECO:0000256" key="3">
    <source>
        <dbReference type="ARBA" id="ARBA00010210"/>
    </source>
</evidence>
<comment type="similarity">
    <text evidence="2">Belongs to the pym family.</text>
</comment>
<feature type="binding site" evidence="11">
    <location>
        <position position="302"/>
    </location>
    <ligand>
        <name>Zn(2+)</name>
        <dbReference type="ChEBI" id="CHEBI:29105"/>
        <label>2</label>
    </ligand>
</feature>
<feature type="site" description="Histone H3K4me3 binding" evidence="10">
    <location>
        <position position="283"/>
    </location>
</feature>
<evidence type="ECO:0000313" key="16">
    <source>
        <dbReference type="WBParaSite" id="ALUE_0000929501-mRNA-1"/>
    </source>
</evidence>
<feature type="region of interest" description="Disordered" evidence="13">
    <location>
        <begin position="238"/>
        <end position="273"/>
    </location>
</feature>
<organism evidence="15 16">
    <name type="scientific">Ascaris lumbricoides</name>
    <name type="common">Giant roundworm</name>
    <dbReference type="NCBI Taxonomy" id="6252"/>
    <lineage>
        <taxon>Eukaryota</taxon>
        <taxon>Metazoa</taxon>
        <taxon>Ecdysozoa</taxon>
        <taxon>Nematoda</taxon>
        <taxon>Chromadorea</taxon>
        <taxon>Rhabditida</taxon>
        <taxon>Spirurina</taxon>
        <taxon>Ascaridomorpha</taxon>
        <taxon>Ascaridoidea</taxon>
        <taxon>Ascarididae</taxon>
        <taxon>Ascaris</taxon>
    </lineage>
</organism>